<feature type="transmembrane region" description="Helical" evidence="4">
    <location>
        <begin position="136"/>
        <end position="157"/>
    </location>
</feature>
<feature type="transmembrane region" description="Helical" evidence="4">
    <location>
        <begin position="231"/>
        <end position="253"/>
    </location>
</feature>
<evidence type="ECO:0000256" key="4">
    <source>
        <dbReference type="SAM" id="Phobius"/>
    </source>
</evidence>
<keyword evidence="2 4" id="KW-1133">Transmembrane helix</keyword>
<comment type="caution">
    <text evidence="6">The sequence shown here is derived from an EMBL/GenBank/DDBJ whole genome shotgun (WGS) entry which is preliminary data.</text>
</comment>
<dbReference type="Proteomes" id="UP000241346">
    <property type="component" value="Unassembled WGS sequence"/>
</dbReference>
<dbReference type="PROSITE" id="PS50850">
    <property type="entry name" value="MFS"/>
    <property type="match status" value="1"/>
</dbReference>
<organism evidence="6 7">
    <name type="scientific">Photobacterium rosenbergii</name>
    <dbReference type="NCBI Taxonomy" id="294936"/>
    <lineage>
        <taxon>Bacteria</taxon>
        <taxon>Pseudomonadati</taxon>
        <taxon>Pseudomonadota</taxon>
        <taxon>Gammaproteobacteria</taxon>
        <taxon>Vibrionales</taxon>
        <taxon>Vibrionaceae</taxon>
        <taxon>Photobacterium</taxon>
    </lineage>
</organism>
<feature type="transmembrane region" description="Helical" evidence="4">
    <location>
        <begin position="259"/>
        <end position="284"/>
    </location>
</feature>
<evidence type="ECO:0000259" key="5">
    <source>
        <dbReference type="PROSITE" id="PS50850"/>
    </source>
</evidence>
<feature type="transmembrane region" description="Helical" evidence="4">
    <location>
        <begin position="44"/>
        <end position="64"/>
    </location>
</feature>
<feature type="transmembrane region" description="Helical" evidence="4">
    <location>
        <begin position="169"/>
        <end position="188"/>
    </location>
</feature>
<keyword evidence="1 4" id="KW-0812">Transmembrane</keyword>
<evidence type="ECO:0000313" key="6">
    <source>
        <dbReference type="EMBL" id="PSW13148.1"/>
    </source>
</evidence>
<feature type="domain" description="Major facilitator superfamily (MFS) profile" evidence="5">
    <location>
        <begin position="11"/>
        <end position="410"/>
    </location>
</feature>
<dbReference type="Pfam" id="PF07690">
    <property type="entry name" value="MFS_1"/>
    <property type="match status" value="1"/>
</dbReference>
<feature type="transmembrane region" description="Helical" evidence="4">
    <location>
        <begin position="319"/>
        <end position="343"/>
    </location>
</feature>
<dbReference type="InterPro" id="IPR036259">
    <property type="entry name" value="MFS_trans_sf"/>
</dbReference>
<feature type="transmembrane region" description="Helical" evidence="4">
    <location>
        <begin position="102"/>
        <end position="124"/>
    </location>
</feature>
<keyword evidence="3 4" id="KW-0472">Membrane</keyword>
<dbReference type="PANTHER" id="PTHR11360">
    <property type="entry name" value="MONOCARBOXYLATE TRANSPORTER"/>
    <property type="match status" value="1"/>
</dbReference>
<feature type="transmembrane region" description="Helical" evidence="4">
    <location>
        <begin position="12"/>
        <end position="32"/>
    </location>
</feature>
<proteinExistence type="predicted"/>
<dbReference type="InterPro" id="IPR020846">
    <property type="entry name" value="MFS_dom"/>
</dbReference>
<dbReference type="CDD" id="cd17353">
    <property type="entry name" value="MFS_OFA_like"/>
    <property type="match status" value="1"/>
</dbReference>
<dbReference type="OrthoDB" id="9793415at2"/>
<dbReference type="PANTHER" id="PTHR11360:SF317">
    <property type="entry name" value="MAJOR FACILITATOR SUPERFAMILY (MFS) PROFILE DOMAIN-CONTAINING PROTEIN-RELATED"/>
    <property type="match status" value="1"/>
</dbReference>
<dbReference type="SUPFAM" id="SSF103473">
    <property type="entry name" value="MFS general substrate transporter"/>
    <property type="match status" value="1"/>
</dbReference>
<feature type="transmembrane region" description="Helical" evidence="4">
    <location>
        <begin position="355"/>
        <end position="377"/>
    </location>
</feature>
<evidence type="ECO:0000256" key="2">
    <source>
        <dbReference type="ARBA" id="ARBA00022989"/>
    </source>
</evidence>
<reference evidence="6 7" key="1">
    <citation type="submission" date="2018-03" db="EMBL/GenBank/DDBJ databases">
        <title>Whole genome sequencing of Histamine producing bacteria.</title>
        <authorList>
            <person name="Butler K."/>
        </authorList>
    </citation>
    <scope>NUCLEOTIDE SEQUENCE [LARGE SCALE GENOMIC DNA]</scope>
    <source>
        <strain evidence="6 7">DSM 19138</strain>
    </source>
</reference>
<dbReference type="GO" id="GO:0022857">
    <property type="term" value="F:transmembrane transporter activity"/>
    <property type="evidence" value="ECO:0007669"/>
    <property type="project" value="InterPro"/>
</dbReference>
<protein>
    <submittedName>
        <fullName evidence="6">MFS transporter</fullName>
    </submittedName>
</protein>
<name>A0A2T3NEY0_9GAMM</name>
<gene>
    <name evidence="6" type="ORF">C9J01_09810</name>
</gene>
<dbReference type="RefSeq" id="WP_107297974.1">
    <property type="nucleotide sequence ID" value="NZ_PYMB01000003.1"/>
</dbReference>
<evidence type="ECO:0000256" key="3">
    <source>
        <dbReference type="ARBA" id="ARBA00023136"/>
    </source>
</evidence>
<sequence>MKTAQVKNRWLIALAAVGIHISIGSVYAWSVFSNPLHEAFGWDLQQISLTFGIAIFFLGASAAVMGHVVEKKGPRFTGMIAATFFGAGIAGAGIAVAMESLYMLYLSYGVLAGIGLGMGYVTPVSTLIKWFPDRRGLATGLAIMGFGFASMIASPVIQSLISAVGLSSTFFIMGATYFVVMLSASLYLERPPEGWKPASMVESKENGTPAKKPAADLNQSSANDAVRTPTFWGLWVMIFINITCGIAIISAASPMAQEIAGLTAMEAATMVGVMGLLNGLGRLLWSAASDYLTRPYTFMLFFVIQIAAFFMLPSLSNAIAFQIVVFIIMTCYGGGFSTLPAYIGDLFGTKQLGAIHGYVLTAWALAGLSGSSLAAFVRNLTGSYTMTMYIFVGILSVALVISVVMKAHVTKVLRAKEQEAMEAKPATA</sequence>
<evidence type="ECO:0000256" key="1">
    <source>
        <dbReference type="ARBA" id="ARBA00022692"/>
    </source>
</evidence>
<dbReference type="InterPro" id="IPR011701">
    <property type="entry name" value="MFS"/>
</dbReference>
<feature type="transmembrane region" description="Helical" evidence="4">
    <location>
        <begin position="296"/>
        <end position="313"/>
    </location>
</feature>
<accession>A0A2T3NEY0</accession>
<dbReference type="AlphaFoldDB" id="A0A2T3NEY0"/>
<evidence type="ECO:0000313" key="7">
    <source>
        <dbReference type="Proteomes" id="UP000241346"/>
    </source>
</evidence>
<feature type="transmembrane region" description="Helical" evidence="4">
    <location>
        <begin position="76"/>
        <end position="96"/>
    </location>
</feature>
<feature type="transmembrane region" description="Helical" evidence="4">
    <location>
        <begin position="383"/>
        <end position="404"/>
    </location>
</feature>
<dbReference type="InterPro" id="IPR050327">
    <property type="entry name" value="Proton-linked_MCT"/>
</dbReference>
<dbReference type="Gene3D" id="1.20.1250.20">
    <property type="entry name" value="MFS general substrate transporter like domains"/>
    <property type="match status" value="2"/>
</dbReference>
<dbReference type="EMBL" id="PYMB01000003">
    <property type="protein sequence ID" value="PSW13148.1"/>
    <property type="molecule type" value="Genomic_DNA"/>
</dbReference>